<evidence type="ECO:0000256" key="1">
    <source>
        <dbReference type="ARBA" id="ARBA00022801"/>
    </source>
</evidence>
<dbReference type="GO" id="GO:0004401">
    <property type="term" value="F:histidinol-phosphatase activity"/>
    <property type="evidence" value="ECO:0007669"/>
    <property type="project" value="InterPro"/>
</dbReference>
<dbReference type="InterPro" id="IPR010140">
    <property type="entry name" value="Histidinol_P_phosphatase_HisJ"/>
</dbReference>
<evidence type="ECO:0000313" key="2">
    <source>
        <dbReference type="EMBL" id="KKM62649.1"/>
    </source>
</evidence>
<keyword evidence="1" id="KW-0378">Hydrolase</keyword>
<protein>
    <submittedName>
        <fullName evidence="2">Uncharacterized protein</fullName>
    </submittedName>
</protein>
<dbReference type="GO" id="GO:0000105">
    <property type="term" value="P:L-histidine biosynthetic process"/>
    <property type="evidence" value="ECO:0007669"/>
    <property type="project" value="InterPro"/>
</dbReference>
<name>A0A0F9IZ21_9ZZZZ</name>
<dbReference type="InterPro" id="IPR016195">
    <property type="entry name" value="Pol/histidinol_Pase-like"/>
</dbReference>
<dbReference type="GO" id="GO:0005737">
    <property type="term" value="C:cytoplasm"/>
    <property type="evidence" value="ECO:0007669"/>
    <property type="project" value="TreeGrafter"/>
</dbReference>
<sequence>MTYKYTDYHIHTANWSTDVGEDGPNFYDYIKVAEINRINICFLEHFELYHIESDKSNPFYKGGIQNYLEEIDTLKETYDSILGGLEIQYYRDRETELLEFFDDYGKELDFISGSMHEWIFKYPITTRKSLLKFLEKKSVKEIVDEYFKISKTMINSGIFKNICHLDTIFRFINDNDIKPTEDCDTSDNRVLDLGRLCIKNKIAIEYNLSGLKFPINRPFPSKEVVTLLKREGASFFVGSDSHSLDYFENKIPKIEEAYNFLSSIKNI</sequence>
<dbReference type="AlphaFoldDB" id="A0A0F9IZ21"/>
<accession>A0A0F9IZ21</accession>
<dbReference type="EMBL" id="LAZR01011251">
    <property type="protein sequence ID" value="KKM62649.1"/>
    <property type="molecule type" value="Genomic_DNA"/>
</dbReference>
<dbReference type="SUPFAM" id="SSF89550">
    <property type="entry name" value="PHP domain-like"/>
    <property type="match status" value="1"/>
</dbReference>
<dbReference type="PANTHER" id="PTHR21039:SF0">
    <property type="entry name" value="HISTIDINOL-PHOSPHATASE"/>
    <property type="match status" value="1"/>
</dbReference>
<proteinExistence type="predicted"/>
<dbReference type="NCBIfam" id="TIGR01856">
    <property type="entry name" value="hisJ_fam"/>
    <property type="match status" value="1"/>
</dbReference>
<reference evidence="2" key="1">
    <citation type="journal article" date="2015" name="Nature">
        <title>Complex archaea that bridge the gap between prokaryotes and eukaryotes.</title>
        <authorList>
            <person name="Spang A."/>
            <person name="Saw J.H."/>
            <person name="Jorgensen S.L."/>
            <person name="Zaremba-Niedzwiedzka K."/>
            <person name="Martijn J."/>
            <person name="Lind A.E."/>
            <person name="van Eijk R."/>
            <person name="Schleper C."/>
            <person name="Guy L."/>
            <person name="Ettema T.J."/>
        </authorList>
    </citation>
    <scope>NUCLEOTIDE SEQUENCE</scope>
</reference>
<organism evidence="2">
    <name type="scientific">marine sediment metagenome</name>
    <dbReference type="NCBI Taxonomy" id="412755"/>
    <lineage>
        <taxon>unclassified sequences</taxon>
        <taxon>metagenomes</taxon>
        <taxon>ecological metagenomes</taxon>
    </lineage>
</organism>
<gene>
    <name evidence="2" type="ORF">LCGC14_1519540</name>
</gene>
<dbReference type="PANTHER" id="PTHR21039">
    <property type="entry name" value="HISTIDINOL PHOSPHATASE-RELATED"/>
    <property type="match status" value="1"/>
</dbReference>
<comment type="caution">
    <text evidence="2">The sequence shown here is derived from an EMBL/GenBank/DDBJ whole genome shotgun (WGS) entry which is preliminary data.</text>
</comment>
<dbReference type="Gene3D" id="3.20.20.140">
    <property type="entry name" value="Metal-dependent hydrolases"/>
    <property type="match status" value="1"/>
</dbReference>